<dbReference type="InterPro" id="IPR050892">
    <property type="entry name" value="ADP-ribose_metab_enzymes"/>
</dbReference>
<dbReference type="OrthoDB" id="9780211at2"/>
<feature type="domain" description="Macro" evidence="2">
    <location>
        <begin position="1"/>
        <end position="154"/>
    </location>
</feature>
<evidence type="ECO:0000259" key="2">
    <source>
        <dbReference type="PROSITE" id="PS51154"/>
    </source>
</evidence>
<dbReference type="InterPro" id="IPR002589">
    <property type="entry name" value="Macro_dom"/>
</dbReference>
<dbReference type="Pfam" id="PF01661">
    <property type="entry name" value="Macro"/>
    <property type="match status" value="1"/>
</dbReference>
<name>A0A238XXI4_9PROT</name>
<sequence length="364" mass="40978">MIIYTKGNLLHAKVEALVNTVNTVGIMGKGIALMFKERFALNFKKYADACREGRVEVGTMFITQTGELEGPDWIVNFPTKKHWKGNSRIEWITEGLNDLREFIISHEIKSIAIPPLGAGNGGLKWSDVKPLIEHALGDLPAEIYVYEPTAQYQNVAKKEGVEKLTPARALIVHIIRQYWVAGLECSLLEIQKMAWFMERSILALGMANPLRLQFKAHKYGPYSYSLIKVLEALDGSYLNSDKRITDSNPSDLIWPNESKLAFLDAYLQSEAKQYLEVAQIASEIIEGFESAYGLELLSTVDWLVQNNQATLEVDSIRSGLMHWPAGKASAQRKVNLFNDHSIAKAIDRLRPLESIKQNEISLMN</sequence>
<dbReference type="InterPro" id="IPR043472">
    <property type="entry name" value="Macro_dom-like"/>
</dbReference>
<dbReference type="EMBL" id="FZOA01000001">
    <property type="protein sequence ID" value="SNR63133.1"/>
    <property type="molecule type" value="Genomic_DNA"/>
</dbReference>
<evidence type="ECO:0000313" key="4">
    <source>
        <dbReference type="Proteomes" id="UP000198305"/>
    </source>
</evidence>
<reference evidence="4" key="1">
    <citation type="submission" date="2017-06" db="EMBL/GenBank/DDBJ databases">
        <authorList>
            <person name="Varghese N."/>
            <person name="Submissions S."/>
        </authorList>
    </citation>
    <scope>NUCLEOTIDE SEQUENCE [LARGE SCALE GENOMIC DNA]</scope>
    <source>
        <strain evidence="4">Ca-68</strain>
    </source>
</reference>
<dbReference type="PROSITE" id="PS51154">
    <property type="entry name" value="MACRO"/>
    <property type="match status" value="1"/>
</dbReference>
<dbReference type="RefSeq" id="WP_089374403.1">
    <property type="nucleotide sequence ID" value="NZ_FZOA01000001.1"/>
</dbReference>
<gene>
    <name evidence="3" type="ORF">SAMN05192560_0250</name>
</gene>
<dbReference type="AlphaFoldDB" id="A0A238XXI4"/>
<proteinExistence type="predicted"/>
<dbReference type="PANTHER" id="PTHR12521:SF0">
    <property type="entry name" value="ADP-RIBOSE GLYCOHYDROLASE OARD1"/>
    <property type="match status" value="1"/>
</dbReference>
<dbReference type="CDD" id="cd02901">
    <property type="entry name" value="Macro_Poa1p-like"/>
    <property type="match status" value="1"/>
</dbReference>
<dbReference type="GO" id="GO:0140291">
    <property type="term" value="P:peptidyl-glutamate ADP-deribosylation"/>
    <property type="evidence" value="ECO:0007669"/>
    <property type="project" value="TreeGrafter"/>
</dbReference>
<dbReference type="Proteomes" id="UP000198305">
    <property type="component" value="Unassembled WGS sequence"/>
</dbReference>
<dbReference type="PANTHER" id="PTHR12521">
    <property type="entry name" value="PROTEIN C6ORF130"/>
    <property type="match status" value="1"/>
</dbReference>
<dbReference type="SUPFAM" id="SSF52949">
    <property type="entry name" value="Macro domain-like"/>
    <property type="match status" value="1"/>
</dbReference>
<evidence type="ECO:0000256" key="1">
    <source>
        <dbReference type="ARBA" id="ARBA00035885"/>
    </source>
</evidence>
<evidence type="ECO:0000313" key="3">
    <source>
        <dbReference type="EMBL" id="SNR63133.1"/>
    </source>
</evidence>
<comment type="catalytic activity">
    <reaction evidence="1">
        <text>an N-(ADP-alpha-D-ribosyl)-thymidine in DNA + H2O = a thymidine in DNA + ADP-D-ribose</text>
        <dbReference type="Rhea" id="RHEA:71655"/>
        <dbReference type="Rhea" id="RHEA-COMP:13556"/>
        <dbReference type="Rhea" id="RHEA-COMP:18051"/>
        <dbReference type="ChEBI" id="CHEBI:15377"/>
        <dbReference type="ChEBI" id="CHEBI:57967"/>
        <dbReference type="ChEBI" id="CHEBI:137386"/>
        <dbReference type="ChEBI" id="CHEBI:191199"/>
    </reaction>
    <physiologicalReaction direction="left-to-right" evidence="1">
        <dbReference type="Rhea" id="RHEA:71656"/>
    </physiologicalReaction>
</comment>
<dbReference type="Gene3D" id="3.40.220.10">
    <property type="entry name" value="Leucine Aminopeptidase, subunit E, domain 1"/>
    <property type="match status" value="1"/>
</dbReference>
<accession>A0A238XXI4</accession>
<organism evidence="3 4">
    <name type="scientific">Methylobacillus rhizosphaerae</name>
    <dbReference type="NCBI Taxonomy" id="551994"/>
    <lineage>
        <taxon>Bacteria</taxon>
        <taxon>Pseudomonadati</taxon>
        <taxon>Pseudomonadota</taxon>
        <taxon>Betaproteobacteria</taxon>
        <taxon>Nitrosomonadales</taxon>
        <taxon>Methylophilaceae</taxon>
        <taxon>Methylobacillus</taxon>
    </lineage>
</organism>
<protein>
    <submittedName>
        <fullName evidence="3">O-acetyl-ADP-ribose deacetylase (Regulator of RNase III), contains Macro domain</fullName>
    </submittedName>
</protein>
<dbReference type="SMART" id="SM00506">
    <property type="entry name" value="A1pp"/>
    <property type="match status" value="1"/>
</dbReference>
<keyword evidence="4" id="KW-1185">Reference proteome</keyword>